<dbReference type="InterPro" id="IPR010095">
    <property type="entry name" value="Cas12f1-like_TNB"/>
</dbReference>
<dbReference type="GO" id="GO:0006310">
    <property type="term" value="P:DNA recombination"/>
    <property type="evidence" value="ECO:0007669"/>
    <property type="project" value="UniProtKB-KW"/>
</dbReference>
<dbReference type="GO" id="GO:0046872">
    <property type="term" value="F:metal ion binding"/>
    <property type="evidence" value="ECO:0007669"/>
    <property type="project" value="UniProtKB-KW"/>
</dbReference>
<keyword evidence="12" id="KW-1185">Reference proteome</keyword>
<organism evidence="11 12">
    <name type="scientific">Sporolactobacillus shoreae</name>
    <dbReference type="NCBI Taxonomy" id="1465501"/>
    <lineage>
        <taxon>Bacteria</taxon>
        <taxon>Bacillati</taxon>
        <taxon>Bacillota</taxon>
        <taxon>Bacilli</taxon>
        <taxon>Bacillales</taxon>
        <taxon>Sporolactobacillaceae</taxon>
        <taxon>Sporolactobacillus</taxon>
    </lineage>
</organism>
<keyword evidence="4" id="KW-0479">Metal-binding</keyword>
<evidence type="ECO:0000256" key="3">
    <source>
        <dbReference type="ARBA" id="ARBA00022578"/>
    </source>
</evidence>
<evidence type="ECO:0000256" key="7">
    <source>
        <dbReference type="ARBA" id="ARBA00023172"/>
    </source>
</evidence>
<comment type="caution">
    <text evidence="11">The sequence shown here is derived from an EMBL/GenBank/DDBJ whole genome shotgun (WGS) entry which is preliminary data.</text>
</comment>
<evidence type="ECO:0000259" key="9">
    <source>
        <dbReference type="Pfam" id="PF07282"/>
    </source>
</evidence>
<dbReference type="NCBIfam" id="NF040570">
    <property type="entry name" value="guided_TnpB"/>
    <property type="match status" value="1"/>
</dbReference>
<evidence type="ECO:0000313" key="11">
    <source>
        <dbReference type="EMBL" id="TGA96110.1"/>
    </source>
</evidence>
<dbReference type="PANTHER" id="PTHR30405:SF25">
    <property type="entry name" value="RNA-GUIDED DNA ENDONUCLEASE INSQ-RELATED"/>
    <property type="match status" value="1"/>
</dbReference>
<feature type="domain" description="Cas12f1-like TNB" evidence="9">
    <location>
        <begin position="312"/>
        <end position="378"/>
    </location>
</feature>
<dbReference type="NCBIfam" id="TIGR01766">
    <property type="entry name" value="IS200/IS605 family accessory protein TnpB-like domain"/>
    <property type="match status" value="1"/>
</dbReference>
<keyword evidence="3" id="KW-0815">Transposition</keyword>
<evidence type="ECO:0000256" key="1">
    <source>
        <dbReference type="ARBA" id="ARBA00008761"/>
    </source>
</evidence>
<dbReference type="GO" id="GO:0003677">
    <property type="term" value="F:DNA binding"/>
    <property type="evidence" value="ECO:0007669"/>
    <property type="project" value="UniProtKB-KW"/>
</dbReference>
<dbReference type="Pfam" id="PF12323">
    <property type="entry name" value="HTH_OrfB_IS605"/>
    <property type="match status" value="1"/>
</dbReference>
<dbReference type="Pfam" id="PF07282">
    <property type="entry name" value="Cas12f1-like_TNB"/>
    <property type="match status" value="1"/>
</dbReference>
<accession>A0A4Z0GHA6</accession>
<sequence length="391" mass="45458">MPLKGLKVRIYPNKKQKLFIQCNFGYTRFVWNQMLAMLIERHKNNPDAPFLNAYALNNLLPALKKEYPWLKEAESTSLQITNHDLVEAFKKFFKQKHGFPKFKSKKFLKQSYQCKCVNQNIRQAATNSIQLPKLGMLRFRSGKPIPGTVKSVTIRKTFTGNYDAVLLVEDENQVFTKTGNTIGLDFGVSDLLIGSDEQKIPSIRFDKKLSKKLHHWEKRLARRRLQAQKAIAWDRHNHVLQPRQLANFKNVQKAKLMVAKVHEKIAHQRQNYLHQITTKLVKNYDRIVIEDLKTKNMMRNHKLARAIANQAWREIRRMLTYKCAWYGKEFVVVNPYKTSQICSNCGHDDGKHGLGVREWTCPQCTTHHDRDVNAAKNILTLGLGQALVKEL</sequence>
<dbReference type="InterPro" id="IPR051399">
    <property type="entry name" value="RNA-guided_DNA_endo/Transpos"/>
</dbReference>
<evidence type="ECO:0000256" key="6">
    <source>
        <dbReference type="ARBA" id="ARBA00023125"/>
    </source>
</evidence>
<evidence type="ECO:0000256" key="4">
    <source>
        <dbReference type="ARBA" id="ARBA00022723"/>
    </source>
</evidence>
<evidence type="ECO:0000256" key="2">
    <source>
        <dbReference type="ARBA" id="ARBA00011044"/>
    </source>
</evidence>
<reference evidence="11 12" key="1">
    <citation type="journal article" date="2015" name="Int. J. Syst. Evol. Microbiol.">
        <title>Sporolactobacillus shoreae sp. nov. and Sporolactobacillus spathodeae sp. nov., two spore-forming lactic acid bacteria isolated from tree barks in Thailand.</title>
        <authorList>
            <person name="Thamacharoensuk T."/>
            <person name="Kitahara M."/>
            <person name="Ohkuma M."/>
            <person name="Thongchul N."/>
            <person name="Tanasupawat S."/>
        </authorList>
    </citation>
    <scope>NUCLEOTIDE SEQUENCE [LARGE SCALE GENOMIC DNA]</scope>
    <source>
        <strain evidence="11 12">BK92</strain>
    </source>
</reference>
<dbReference type="AlphaFoldDB" id="A0A4Z0GHA6"/>
<evidence type="ECO:0000313" key="12">
    <source>
        <dbReference type="Proteomes" id="UP000298347"/>
    </source>
</evidence>
<dbReference type="GO" id="GO:0032196">
    <property type="term" value="P:transposition"/>
    <property type="evidence" value="ECO:0007669"/>
    <property type="project" value="UniProtKB-KW"/>
</dbReference>
<name>A0A4Z0GHA6_9BACL</name>
<dbReference type="InterPro" id="IPR021027">
    <property type="entry name" value="Transposase_put_HTH"/>
</dbReference>
<evidence type="ECO:0000259" key="10">
    <source>
        <dbReference type="Pfam" id="PF12323"/>
    </source>
</evidence>
<evidence type="ECO:0000259" key="8">
    <source>
        <dbReference type="Pfam" id="PF01385"/>
    </source>
</evidence>
<protein>
    <submittedName>
        <fullName evidence="11">Transposase</fullName>
    </submittedName>
</protein>
<evidence type="ECO:0000256" key="5">
    <source>
        <dbReference type="ARBA" id="ARBA00022833"/>
    </source>
</evidence>
<dbReference type="PANTHER" id="PTHR30405">
    <property type="entry name" value="TRANSPOSASE"/>
    <property type="match status" value="1"/>
</dbReference>
<keyword evidence="5" id="KW-0862">Zinc</keyword>
<dbReference type="RefSeq" id="WP_135349902.1">
    <property type="nucleotide sequence ID" value="NZ_SRJD01000030.1"/>
</dbReference>
<dbReference type="Proteomes" id="UP000298347">
    <property type="component" value="Unassembled WGS sequence"/>
</dbReference>
<dbReference type="Pfam" id="PF01385">
    <property type="entry name" value="OrfB_IS605"/>
    <property type="match status" value="1"/>
</dbReference>
<feature type="domain" description="Probable transposase IS891/IS1136/IS1341" evidence="8">
    <location>
        <begin position="173"/>
        <end position="300"/>
    </location>
</feature>
<keyword evidence="6" id="KW-0238">DNA-binding</keyword>
<dbReference type="OrthoDB" id="56768at2"/>
<proteinExistence type="inferred from homology"/>
<dbReference type="InterPro" id="IPR001959">
    <property type="entry name" value="Transposase"/>
</dbReference>
<comment type="similarity">
    <text evidence="2">In the N-terminal section; belongs to the transposase 2 family.</text>
</comment>
<dbReference type="EMBL" id="SRJD01000030">
    <property type="protein sequence ID" value="TGA96110.1"/>
    <property type="molecule type" value="Genomic_DNA"/>
</dbReference>
<comment type="similarity">
    <text evidence="1">In the C-terminal section; belongs to the transposase 35 family.</text>
</comment>
<gene>
    <name evidence="11" type="ORF">E4665_16500</name>
</gene>
<keyword evidence="7" id="KW-0233">DNA recombination</keyword>
<feature type="domain" description="Transposase putative helix-turn-helix" evidence="10">
    <location>
        <begin position="3"/>
        <end position="45"/>
    </location>
</feature>